<dbReference type="EMBL" id="CP003315">
    <property type="protein sequence ID" value="AFA41270.1"/>
    <property type="molecule type" value="Genomic_DNA"/>
</dbReference>
<dbReference type="PANTHER" id="PTHR46229">
    <property type="entry name" value="BOLA TRANSCRIPTION REGULATOR"/>
    <property type="match status" value="1"/>
</dbReference>
<keyword evidence="3" id="KW-0238">DNA-binding</keyword>
<organism evidence="3 4">
    <name type="scientific">Wigglesworthia glossinidia endosymbiont of Glossina morsitans morsitans</name>
    <name type="common">Yale colony</name>
    <dbReference type="NCBI Taxonomy" id="1142511"/>
    <lineage>
        <taxon>Bacteria</taxon>
        <taxon>Pseudomonadati</taxon>
        <taxon>Pseudomonadota</taxon>
        <taxon>Gammaproteobacteria</taxon>
        <taxon>Enterobacterales</taxon>
        <taxon>Erwiniaceae</taxon>
        <taxon>Wigglesworthia</taxon>
    </lineage>
</organism>
<dbReference type="Gene3D" id="3.30.300.90">
    <property type="entry name" value="BolA-like"/>
    <property type="match status" value="1"/>
</dbReference>
<dbReference type="GO" id="GO:0003677">
    <property type="term" value="F:DNA binding"/>
    <property type="evidence" value="ECO:0007669"/>
    <property type="project" value="UniProtKB-KW"/>
</dbReference>
<evidence type="ECO:0000313" key="4">
    <source>
        <dbReference type="Proteomes" id="UP000009061"/>
    </source>
</evidence>
<gene>
    <name evidence="3" type="primary">yrbA</name>
    <name evidence="3" type="ORF">WIGMOR_0440</name>
</gene>
<protein>
    <submittedName>
        <fullName evidence="3">Putative DNA-binding transcriptional regulator</fullName>
    </submittedName>
</protein>
<dbReference type="OrthoDB" id="9812890at2"/>
<dbReference type="HOGENOM" id="CLU_109462_4_1_6"/>
<accession>H6Q4Y7</accession>
<comment type="similarity">
    <text evidence="1 2">Belongs to the BolA/IbaG family.</text>
</comment>
<dbReference type="InterPro" id="IPR050961">
    <property type="entry name" value="BolA/IbaG_stress_morph_reg"/>
</dbReference>
<dbReference type="KEGG" id="wgl:WIGMOR_0440"/>
<dbReference type="PIRSF" id="PIRSF003113">
    <property type="entry name" value="BolA"/>
    <property type="match status" value="1"/>
</dbReference>
<proteinExistence type="inferred from homology"/>
<evidence type="ECO:0000256" key="1">
    <source>
        <dbReference type="ARBA" id="ARBA00005578"/>
    </source>
</evidence>
<dbReference type="PANTHER" id="PTHR46229:SF4">
    <property type="entry name" value="ACID STRESS PROTEIN IBAG"/>
    <property type="match status" value="1"/>
</dbReference>
<dbReference type="RefSeq" id="WP_014354209.1">
    <property type="nucleotide sequence ID" value="NC_016893.1"/>
</dbReference>
<sequence length="86" mass="10405">MEIKTIKNILKKALKCNNIHIDNNGKYFKIFVISDIFIKLNRIQREQIVYQPLKLYIKNNDIHAISVYTYTLKEWEIKKNTHLKKQ</sequence>
<dbReference type="AlphaFoldDB" id="H6Q4Y7"/>
<reference evidence="3 4" key="1">
    <citation type="journal article" date="2012" name="MBio">
        <title>Insight into the transmission biology and species-specific functional capabilities of tsetse (Diptera: glossinidae) obligate symbiont wigglesworthia.</title>
        <authorList>
            <person name="Rio R.V."/>
            <person name="Symula R.E."/>
            <person name="Wang J."/>
            <person name="Lohs C."/>
            <person name="Wu Y.N."/>
            <person name="Snyder A.K."/>
            <person name="Bjornson R.D."/>
            <person name="Oshima K."/>
            <person name="Biehl B.S."/>
            <person name="Perna N.T."/>
            <person name="Hattori M."/>
            <person name="Aksoy S."/>
        </authorList>
    </citation>
    <scope>NUCLEOTIDE SEQUENCE [LARGE SCALE GENOMIC DNA]</scope>
    <source>
        <strain evidence="3">WGM</strain>
    </source>
</reference>
<name>H6Q4Y7_WIGGL</name>
<dbReference type="Proteomes" id="UP000009061">
    <property type="component" value="Chromosome"/>
</dbReference>
<dbReference type="SUPFAM" id="SSF82657">
    <property type="entry name" value="BolA-like"/>
    <property type="match status" value="1"/>
</dbReference>
<dbReference type="Pfam" id="PF01722">
    <property type="entry name" value="BolA"/>
    <property type="match status" value="1"/>
</dbReference>
<dbReference type="InterPro" id="IPR002634">
    <property type="entry name" value="BolA"/>
</dbReference>
<evidence type="ECO:0000313" key="3">
    <source>
        <dbReference type="EMBL" id="AFA41270.1"/>
    </source>
</evidence>
<dbReference type="InterPro" id="IPR036065">
    <property type="entry name" value="BolA-like_sf"/>
</dbReference>
<dbReference type="STRING" id="1142511.WIGMOR_0440"/>
<keyword evidence="4" id="KW-1185">Reference proteome</keyword>
<evidence type="ECO:0000256" key="2">
    <source>
        <dbReference type="RuleBase" id="RU003860"/>
    </source>
</evidence>
<dbReference type="eggNOG" id="COG5007">
    <property type="taxonomic scope" value="Bacteria"/>
</dbReference>